<keyword evidence="3" id="KW-1185">Reference proteome</keyword>
<evidence type="ECO:0000313" key="2">
    <source>
        <dbReference type="EMBL" id="MFC3661004.1"/>
    </source>
</evidence>
<dbReference type="RefSeq" id="WP_386711587.1">
    <property type="nucleotide sequence ID" value="NZ_JBHRYF010000009.1"/>
</dbReference>
<dbReference type="Proteomes" id="UP001595724">
    <property type="component" value="Unassembled WGS sequence"/>
</dbReference>
<dbReference type="InterPro" id="IPR058511">
    <property type="entry name" value="DUF8198"/>
</dbReference>
<evidence type="ECO:0000313" key="3">
    <source>
        <dbReference type="Proteomes" id="UP001595724"/>
    </source>
</evidence>
<proteinExistence type="predicted"/>
<dbReference type="NCBIfam" id="NF047641">
    <property type="entry name" value="FFLEE_fam"/>
    <property type="match status" value="1"/>
</dbReference>
<feature type="domain" description="DUF8198" evidence="1">
    <location>
        <begin position="23"/>
        <end position="234"/>
    </location>
</feature>
<dbReference type="Pfam" id="PF26621">
    <property type="entry name" value="DUF8198"/>
    <property type="match status" value="1"/>
</dbReference>
<accession>A0ABV7UWG3</accession>
<organism evidence="2 3">
    <name type="scientific">Luteimonas notoginsengisoli</name>
    <dbReference type="NCBI Taxonomy" id="1578200"/>
    <lineage>
        <taxon>Bacteria</taxon>
        <taxon>Pseudomonadati</taxon>
        <taxon>Pseudomonadota</taxon>
        <taxon>Gammaproteobacteria</taxon>
        <taxon>Lysobacterales</taxon>
        <taxon>Lysobacteraceae</taxon>
        <taxon>Luteimonas</taxon>
    </lineage>
</organism>
<comment type="caution">
    <text evidence="2">The sequence shown here is derived from an EMBL/GenBank/DDBJ whole genome shotgun (WGS) entry which is preliminary data.</text>
</comment>
<gene>
    <name evidence="2" type="ORF">ACFOM9_13095</name>
</gene>
<protein>
    <recommendedName>
        <fullName evidence="1">DUF8198 domain-containing protein</fullName>
    </recommendedName>
</protein>
<dbReference type="EMBL" id="JBHRYF010000009">
    <property type="protein sequence ID" value="MFC3661004.1"/>
    <property type="molecule type" value="Genomic_DNA"/>
</dbReference>
<evidence type="ECO:0000259" key="1">
    <source>
        <dbReference type="Pfam" id="PF26621"/>
    </source>
</evidence>
<dbReference type="InterPro" id="IPR058063">
    <property type="entry name" value="FFLEE_fam"/>
</dbReference>
<name>A0ABV7UWG3_9GAMM</name>
<sequence length="236" mass="26568">MPRPPISSRIERRLAAHQALHDPVREPRNGLRWLPELRRWQAARLRLSFAYFLADPSRRPAAEFFLDDVYGDRDFTRRDADIARVMPMMQRLLPEKLLATVADAIELGALTQALDLRMAESLQALAPRRRKLDESLYAEAYRDVGLPRLRAHQIDLIRRVGGGFGRALKLPGVAALLAFSRGPARFAGLSELQGFLERGVAAFEELGDAEAFVAEIERAERKASKRLFAGEPDPFG</sequence>
<reference evidence="3" key="1">
    <citation type="journal article" date="2019" name="Int. J. Syst. Evol. Microbiol.">
        <title>The Global Catalogue of Microorganisms (GCM) 10K type strain sequencing project: providing services to taxonomists for standard genome sequencing and annotation.</title>
        <authorList>
            <consortium name="The Broad Institute Genomics Platform"/>
            <consortium name="The Broad Institute Genome Sequencing Center for Infectious Disease"/>
            <person name="Wu L."/>
            <person name="Ma J."/>
        </authorList>
    </citation>
    <scope>NUCLEOTIDE SEQUENCE [LARGE SCALE GENOMIC DNA]</scope>
    <source>
        <strain evidence="3">KCTC 42211</strain>
    </source>
</reference>